<dbReference type="NCBIfam" id="TIGR01509">
    <property type="entry name" value="HAD-SF-IA-v3"/>
    <property type="match status" value="1"/>
</dbReference>
<dbReference type="InterPro" id="IPR010237">
    <property type="entry name" value="Pyr-5-nucltdase"/>
</dbReference>
<dbReference type="PANTHER" id="PTHR12725:SF117">
    <property type="entry name" value="HALOACID DEHALOGENASE-LIKE HYDROLASE"/>
    <property type="match status" value="1"/>
</dbReference>
<dbReference type="Proteomes" id="UP000885830">
    <property type="component" value="Unassembled WGS sequence"/>
</dbReference>
<dbReference type="Gene3D" id="1.10.150.450">
    <property type="match status" value="1"/>
</dbReference>
<dbReference type="PANTHER" id="PTHR12725">
    <property type="entry name" value="HALOACID DEHALOGENASE-LIKE HYDROLASE"/>
    <property type="match status" value="1"/>
</dbReference>
<dbReference type="SFLD" id="SFLDG01132">
    <property type="entry name" value="C1.5.3:_5'-Nucleotidase_Like"/>
    <property type="match status" value="1"/>
</dbReference>
<proteinExistence type="predicted"/>
<dbReference type="AlphaFoldDB" id="A0A7C5QQL2"/>
<protein>
    <submittedName>
        <fullName evidence="1">Pyrimidine 5'-nucleotidase</fullName>
    </submittedName>
</protein>
<evidence type="ECO:0000313" key="1">
    <source>
        <dbReference type="EMBL" id="HHL42099.1"/>
    </source>
</evidence>
<sequence length="229" mass="26060">MSVQPLSHIETWIFDLDNTLYTAGAGFFRQIEKKITNYISRYLALHPREALILQKQYLAEYGTSLSGMMDVHGMDPADFLDYVHDVDLGFLTPNPDLRTALQALPGQKYIFTNGSRGHAKNVGEHLNIYDVFDGVFALEDGDYIPKPKSITYERFVQDFQVDPGRAVMVEDMARNLSVPKQMGMTTVLLKSHENWDHEPLATRPHVDQTVPAHVDYVTDDLAKWLTQMV</sequence>
<dbReference type="EMBL" id="DRMJ01000032">
    <property type="protein sequence ID" value="HHL42099.1"/>
    <property type="molecule type" value="Genomic_DNA"/>
</dbReference>
<dbReference type="Gene3D" id="3.40.50.1000">
    <property type="entry name" value="HAD superfamily/HAD-like"/>
    <property type="match status" value="1"/>
</dbReference>
<comment type="caution">
    <text evidence="1">The sequence shown here is derived from an EMBL/GenBank/DDBJ whole genome shotgun (WGS) entry which is preliminary data.</text>
</comment>
<accession>A0A7C5QQL2</accession>
<gene>
    <name evidence="1" type="ORF">ENJ42_00645</name>
</gene>
<organism evidence="1">
    <name type="scientific">Hellea balneolensis</name>
    <dbReference type="NCBI Taxonomy" id="287478"/>
    <lineage>
        <taxon>Bacteria</taxon>
        <taxon>Pseudomonadati</taxon>
        <taxon>Pseudomonadota</taxon>
        <taxon>Alphaproteobacteria</taxon>
        <taxon>Maricaulales</taxon>
        <taxon>Robiginitomaculaceae</taxon>
        <taxon>Hellea</taxon>
    </lineage>
</organism>
<dbReference type="InterPro" id="IPR023214">
    <property type="entry name" value="HAD_sf"/>
</dbReference>
<name>A0A7C5QQL2_9PROT</name>
<dbReference type="InterPro" id="IPR006439">
    <property type="entry name" value="HAD-SF_hydro_IA"/>
</dbReference>
<dbReference type="SUPFAM" id="SSF56784">
    <property type="entry name" value="HAD-like"/>
    <property type="match status" value="1"/>
</dbReference>
<reference evidence="1" key="1">
    <citation type="journal article" date="2020" name="mSystems">
        <title>Genome- and Community-Level Interaction Insights into Carbon Utilization and Element Cycling Functions of Hydrothermarchaeota in Hydrothermal Sediment.</title>
        <authorList>
            <person name="Zhou Z."/>
            <person name="Liu Y."/>
            <person name="Xu W."/>
            <person name="Pan J."/>
            <person name="Luo Z.H."/>
            <person name="Li M."/>
        </authorList>
    </citation>
    <scope>NUCLEOTIDE SEQUENCE [LARGE SCALE GENOMIC DNA]</scope>
    <source>
        <strain evidence="1">HyVt-485</strain>
    </source>
</reference>
<dbReference type="NCBIfam" id="TIGR01993">
    <property type="entry name" value="Pyr-5-nucltdase"/>
    <property type="match status" value="1"/>
</dbReference>
<dbReference type="InterPro" id="IPR036412">
    <property type="entry name" value="HAD-like_sf"/>
</dbReference>
<dbReference type="SFLD" id="SFLDG01129">
    <property type="entry name" value="C1.5:_HAD__Beta-PGM__Phosphata"/>
    <property type="match status" value="1"/>
</dbReference>
<dbReference type="Pfam" id="PF00702">
    <property type="entry name" value="Hydrolase"/>
    <property type="match status" value="1"/>
</dbReference>
<dbReference type="SFLD" id="SFLDS00003">
    <property type="entry name" value="Haloacid_Dehalogenase"/>
    <property type="match status" value="1"/>
</dbReference>